<dbReference type="FunCoup" id="I1HQH9">
    <property type="interactions" value="252"/>
</dbReference>
<dbReference type="EMBL" id="CM000881">
    <property type="protein sequence ID" value="KQK09245.1"/>
    <property type="molecule type" value="Genomic_DNA"/>
</dbReference>
<dbReference type="OMA" id="NATSKWR"/>
<dbReference type="HOGENOM" id="CLU_151580_0_0_1"/>
<protein>
    <submittedName>
        <fullName evidence="2 3">Uncharacterized protein</fullName>
    </submittedName>
</protein>
<dbReference type="Proteomes" id="UP000008810">
    <property type="component" value="Chromosome 2"/>
</dbReference>
<dbReference type="InParanoid" id="I1HQH9"/>
<name>I1HQH9_BRADI</name>
<dbReference type="Gramene" id="KQK09245">
    <property type="protein sequence ID" value="KQK09245"/>
    <property type="gene ID" value="BRADI_2g46890v3"/>
</dbReference>
<feature type="coiled-coil region" evidence="1">
    <location>
        <begin position="30"/>
        <end position="130"/>
    </location>
</feature>
<sequence length="148" mass="16227">MPSCWSSVLAVLGGGRAATTGEEDAEPTLRRRLLAEKAAAVSEAEALENLEEEVRALERALAAADIERDAAEARKREAEARADAAEAELLPVEEERQGRVEVLLQMLEESKAAEARIGELEEQIKIITSMTGTKWDTPGYQKIMQTYT</sequence>
<gene>
    <name evidence="2" type="ORF">BRADI_2g46890v3</name>
</gene>
<keyword evidence="4" id="KW-1185">Reference proteome</keyword>
<evidence type="ECO:0000313" key="3">
    <source>
        <dbReference type="EnsemblPlants" id="KQK09245"/>
    </source>
</evidence>
<keyword evidence="1" id="KW-0175">Coiled coil</keyword>
<dbReference type="AlphaFoldDB" id="I1HQH9"/>
<accession>I1HQH9</accession>
<reference evidence="2" key="2">
    <citation type="submission" date="2017-06" db="EMBL/GenBank/DDBJ databases">
        <title>WGS assembly of Brachypodium distachyon.</title>
        <authorList>
            <consortium name="The International Brachypodium Initiative"/>
            <person name="Lucas S."/>
            <person name="Harmon-Smith M."/>
            <person name="Lail K."/>
            <person name="Tice H."/>
            <person name="Grimwood J."/>
            <person name="Bruce D."/>
            <person name="Barry K."/>
            <person name="Shu S."/>
            <person name="Lindquist E."/>
            <person name="Wang M."/>
            <person name="Pitluck S."/>
            <person name="Vogel J.P."/>
            <person name="Garvin D.F."/>
            <person name="Mockler T.C."/>
            <person name="Schmutz J."/>
            <person name="Rokhsar D."/>
            <person name="Bevan M.W."/>
        </authorList>
    </citation>
    <scope>NUCLEOTIDE SEQUENCE</scope>
    <source>
        <strain evidence="2">Bd21</strain>
    </source>
</reference>
<organism evidence="3">
    <name type="scientific">Brachypodium distachyon</name>
    <name type="common">Purple false brome</name>
    <name type="synonym">Trachynia distachya</name>
    <dbReference type="NCBI Taxonomy" id="15368"/>
    <lineage>
        <taxon>Eukaryota</taxon>
        <taxon>Viridiplantae</taxon>
        <taxon>Streptophyta</taxon>
        <taxon>Embryophyta</taxon>
        <taxon>Tracheophyta</taxon>
        <taxon>Spermatophyta</taxon>
        <taxon>Magnoliopsida</taxon>
        <taxon>Liliopsida</taxon>
        <taxon>Poales</taxon>
        <taxon>Poaceae</taxon>
        <taxon>BOP clade</taxon>
        <taxon>Pooideae</taxon>
        <taxon>Stipodae</taxon>
        <taxon>Brachypodieae</taxon>
        <taxon>Brachypodium</taxon>
    </lineage>
</organism>
<proteinExistence type="predicted"/>
<reference evidence="2 3" key="1">
    <citation type="journal article" date="2010" name="Nature">
        <title>Genome sequencing and analysis of the model grass Brachypodium distachyon.</title>
        <authorList>
            <consortium name="International Brachypodium Initiative"/>
        </authorList>
    </citation>
    <scope>NUCLEOTIDE SEQUENCE [LARGE SCALE GENOMIC DNA]</scope>
    <source>
        <strain evidence="2 3">Bd21</strain>
    </source>
</reference>
<evidence type="ECO:0000256" key="1">
    <source>
        <dbReference type="SAM" id="Coils"/>
    </source>
</evidence>
<evidence type="ECO:0000313" key="4">
    <source>
        <dbReference type="Proteomes" id="UP000008810"/>
    </source>
</evidence>
<reference evidence="3" key="3">
    <citation type="submission" date="2018-08" db="UniProtKB">
        <authorList>
            <consortium name="EnsemblPlants"/>
        </authorList>
    </citation>
    <scope>IDENTIFICATION</scope>
    <source>
        <strain evidence="3">cv. Bd21</strain>
    </source>
</reference>
<dbReference type="EnsemblPlants" id="KQK09245">
    <property type="protein sequence ID" value="KQK09245"/>
    <property type="gene ID" value="BRADI_2g46890v3"/>
</dbReference>
<evidence type="ECO:0000313" key="2">
    <source>
        <dbReference type="EMBL" id="KQK09245.1"/>
    </source>
</evidence>